<accession>A0A397TXB1</accession>
<protein>
    <submittedName>
        <fullName evidence="1">Uncharacterized protein</fullName>
    </submittedName>
</protein>
<dbReference type="EMBL" id="QKWP01002661">
    <property type="protein sequence ID" value="RIB02544.1"/>
    <property type="molecule type" value="Genomic_DNA"/>
</dbReference>
<reference evidence="1 2" key="1">
    <citation type="submission" date="2018-06" db="EMBL/GenBank/DDBJ databases">
        <title>Comparative genomics reveals the genomic features of Rhizophagus irregularis, R. cerebriforme, R. diaphanum and Gigaspora rosea, and their symbiotic lifestyle signature.</title>
        <authorList>
            <person name="Morin E."/>
            <person name="San Clemente H."/>
            <person name="Chen E.C.H."/>
            <person name="De La Providencia I."/>
            <person name="Hainaut M."/>
            <person name="Kuo A."/>
            <person name="Kohler A."/>
            <person name="Murat C."/>
            <person name="Tang N."/>
            <person name="Roy S."/>
            <person name="Loubradou J."/>
            <person name="Henrissat B."/>
            <person name="Grigoriev I.V."/>
            <person name="Corradi N."/>
            <person name="Roux C."/>
            <person name="Martin F.M."/>
        </authorList>
    </citation>
    <scope>NUCLEOTIDE SEQUENCE [LARGE SCALE GENOMIC DNA]</scope>
    <source>
        <strain evidence="1 2">DAOM 194757</strain>
    </source>
</reference>
<keyword evidence="2" id="KW-1185">Reference proteome</keyword>
<evidence type="ECO:0000313" key="2">
    <source>
        <dbReference type="Proteomes" id="UP000266673"/>
    </source>
</evidence>
<organism evidence="1 2">
    <name type="scientific">Gigaspora rosea</name>
    <dbReference type="NCBI Taxonomy" id="44941"/>
    <lineage>
        <taxon>Eukaryota</taxon>
        <taxon>Fungi</taxon>
        <taxon>Fungi incertae sedis</taxon>
        <taxon>Mucoromycota</taxon>
        <taxon>Glomeromycotina</taxon>
        <taxon>Glomeromycetes</taxon>
        <taxon>Diversisporales</taxon>
        <taxon>Gigasporaceae</taxon>
        <taxon>Gigaspora</taxon>
    </lineage>
</organism>
<sequence>MIIDIDNHIMCSESYSRFQSSSQYEELFDISAQMQEVLNRELHTYLANILNLLSNEKSSSTNIINSLEASMGFYARSVKTYNGLDLLNWQAGIMGKRESDLNQFQKSIQ</sequence>
<proteinExistence type="predicted"/>
<dbReference type="AlphaFoldDB" id="A0A397TXB1"/>
<gene>
    <name evidence="1" type="ORF">C2G38_2049983</name>
</gene>
<comment type="caution">
    <text evidence="1">The sequence shown here is derived from an EMBL/GenBank/DDBJ whole genome shotgun (WGS) entry which is preliminary data.</text>
</comment>
<evidence type="ECO:0000313" key="1">
    <source>
        <dbReference type="EMBL" id="RIB02544.1"/>
    </source>
</evidence>
<name>A0A397TXB1_9GLOM</name>
<dbReference type="Proteomes" id="UP000266673">
    <property type="component" value="Unassembled WGS sequence"/>
</dbReference>